<evidence type="ECO:0000256" key="4">
    <source>
        <dbReference type="ARBA" id="ARBA00022768"/>
    </source>
</evidence>
<dbReference type="InterPro" id="IPR004540">
    <property type="entry name" value="Transl_elong_EFG/EF2"/>
</dbReference>
<comment type="subcellular location">
    <subcellularLocation>
        <location evidence="8">Cytoplasm</location>
    </subcellularLocation>
</comment>
<dbReference type="InterPro" id="IPR009022">
    <property type="entry name" value="EFG_III"/>
</dbReference>
<dbReference type="InterPro" id="IPR005517">
    <property type="entry name" value="Transl_elong_EFG/EF2_IV"/>
</dbReference>
<dbReference type="Gene3D" id="3.40.50.300">
    <property type="entry name" value="P-loop containing nucleotide triphosphate hydrolases"/>
    <property type="match status" value="1"/>
</dbReference>
<dbReference type="Gene3D" id="2.40.30.10">
    <property type="entry name" value="Translation factors"/>
    <property type="match status" value="1"/>
</dbReference>
<dbReference type="FunFam" id="3.30.70.870:FF:000001">
    <property type="entry name" value="Elongation factor G"/>
    <property type="match status" value="1"/>
</dbReference>
<dbReference type="STRING" id="1777138.AWB77_06412"/>
<dbReference type="SMART" id="SM00889">
    <property type="entry name" value="EFG_IV"/>
    <property type="match status" value="1"/>
</dbReference>
<dbReference type="InterPro" id="IPR014721">
    <property type="entry name" value="Ribsml_uS5_D2-typ_fold_subgr"/>
</dbReference>
<dbReference type="Pfam" id="PF14492">
    <property type="entry name" value="EFG_III"/>
    <property type="match status" value="1"/>
</dbReference>
<dbReference type="PANTHER" id="PTHR43261:SF1">
    <property type="entry name" value="RIBOSOME-RELEASING FACTOR 2, MITOCHONDRIAL"/>
    <property type="match status" value="1"/>
</dbReference>
<feature type="binding site" evidence="8">
    <location>
        <begin position="17"/>
        <end position="24"/>
    </location>
    <ligand>
        <name>GTP</name>
        <dbReference type="ChEBI" id="CHEBI:37565"/>
    </ligand>
</feature>
<evidence type="ECO:0000256" key="8">
    <source>
        <dbReference type="HAMAP-Rule" id="MF_00054"/>
    </source>
</evidence>
<dbReference type="GO" id="GO:0032790">
    <property type="term" value="P:ribosome disassembly"/>
    <property type="evidence" value="ECO:0007669"/>
    <property type="project" value="TreeGrafter"/>
</dbReference>
<dbReference type="SUPFAM" id="SSF54980">
    <property type="entry name" value="EF-G C-terminal domain-like"/>
    <property type="match status" value="2"/>
</dbReference>
<dbReference type="CDD" id="cd01434">
    <property type="entry name" value="EFG_mtEFG1_IV"/>
    <property type="match status" value="1"/>
</dbReference>
<dbReference type="RefSeq" id="WP_061138395.1">
    <property type="nucleotide sequence ID" value="NZ_FCNX02000023.1"/>
</dbReference>
<dbReference type="FunFam" id="3.40.50.300:FF:000029">
    <property type="entry name" value="Elongation factor G"/>
    <property type="match status" value="1"/>
</dbReference>
<evidence type="ECO:0000256" key="2">
    <source>
        <dbReference type="ARBA" id="ARBA00017872"/>
    </source>
</evidence>
<dbReference type="SUPFAM" id="SSF54211">
    <property type="entry name" value="Ribosomal protein S5 domain 2-like"/>
    <property type="match status" value="1"/>
</dbReference>
<dbReference type="InterPro" id="IPR035647">
    <property type="entry name" value="EFG_III/V"/>
</dbReference>
<keyword evidence="4 8" id="KW-0251">Elongation factor</keyword>
<dbReference type="Pfam" id="PF00679">
    <property type="entry name" value="EFG_C"/>
    <property type="match status" value="1"/>
</dbReference>
<dbReference type="CDD" id="cd04088">
    <property type="entry name" value="EFG_mtEFG_II"/>
    <property type="match status" value="1"/>
</dbReference>
<comment type="function">
    <text evidence="7 8">Catalyzes the GTP-dependent ribosomal translocation step during translation elongation. During this step, the ribosome changes from the pre-translocational (PRE) to the post-translocational (POST) state as the newly formed A-site-bound peptidyl-tRNA and P-site-bound deacylated tRNA move to the P and E sites, respectively. Catalyzes the coordinated movement of the two tRNA molecules, the mRNA and conformational changes in the ribosome.</text>
</comment>
<dbReference type="InterPro" id="IPR035649">
    <property type="entry name" value="EFG_V"/>
</dbReference>
<dbReference type="PANTHER" id="PTHR43261">
    <property type="entry name" value="TRANSLATION ELONGATION FACTOR G-RELATED"/>
    <property type="match status" value="1"/>
</dbReference>
<keyword evidence="3 8" id="KW-0547">Nucleotide-binding</keyword>
<dbReference type="PRINTS" id="PR00315">
    <property type="entry name" value="ELONGATNFCT"/>
</dbReference>
<evidence type="ECO:0000256" key="6">
    <source>
        <dbReference type="ARBA" id="ARBA00023134"/>
    </source>
</evidence>
<dbReference type="CDD" id="cd01886">
    <property type="entry name" value="EF-G"/>
    <property type="match status" value="1"/>
</dbReference>
<reference evidence="10" key="1">
    <citation type="submission" date="2016-01" db="EMBL/GenBank/DDBJ databases">
        <authorList>
            <person name="Peeters C."/>
        </authorList>
    </citation>
    <scope>NUCLEOTIDE SEQUENCE</scope>
    <source>
        <strain evidence="10">LMG 29320</strain>
    </source>
</reference>
<dbReference type="SMART" id="SM00838">
    <property type="entry name" value="EFG_C"/>
    <property type="match status" value="1"/>
</dbReference>
<keyword evidence="6 8" id="KW-0342">GTP-binding</keyword>
<dbReference type="Gene3D" id="3.30.230.10">
    <property type="match status" value="1"/>
</dbReference>
<dbReference type="CDD" id="cd03713">
    <property type="entry name" value="EFG_mtEFG_C"/>
    <property type="match status" value="1"/>
</dbReference>
<sequence length="700" mass="77501">MARKTPIERYRNIGISAHIDAGKTTTTERILFYTGVNHKIGEVHDGAATMDWMEQEQERGITITSAATTAFWKGMGGNYPEHRINIIDTPGHVDFTIEVERSMRVLDGACMVYCAVGGVQPQSETVWRQANKYKVPRLAFVNKMDRTGANFFKVYDQLKTRLKANPVPVVVPIGAEENFKGVVDLLKMKAIIWDEASQGTKFDYVDIPAELVDTCNEWREKMIESAAEASEELMEKYLGGEELSEAEIVKAIRDRTIACEIQPMLCGTAFKNKGVQRMLDAVIDFLPSPVDIPPVTGELESGEKAERRAADDEKFSSLAFKIMTDPFVGQLIFFRVYSGVVNSGDTVLNATKDKKERLGRILQMHANQREEIKEVRAGDIAAAVGLKEATTGDTLCDPQHPIVLERMIFPEPVISQAVEPKTKADQEKMGLALNRLAQEDPSFRVQTDEESGQTIISGMGELHLEILVDRMKREFNVEATVGKPQVAYRETIRTTAADVDGKFVKQSGGRGQYGHAVITLEPNEQGKGYEFLDEIKGGVIPREYIPAVDKGIQETLKSGVLAGFPVVDVKVHLTFGSYHDVDSNENAFRMAGSMAFKEAMRKASPVILEPMMAVEVETPEDYMGNVMGDLSGRRGIVQGMEDMVGGGKIVRAEVPLSEMFGYSTSLRSLTQGRATYTMEFKHYAEAPRNVADAIINAKGK</sequence>
<comment type="similarity">
    <text evidence="1 8">Belongs to the TRAFAC class translation factor GTPase superfamily. Classic translation factor GTPase family. EF-G/EF-2 subfamily.</text>
</comment>
<dbReference type="FunFam" id="3.30.230.10:FF:000003">
    <property type="entry name" value="Elongation factor G"/>
    <property type="match status" value="1"/>
</dbReference>
<dbReference type="SUPFAM" id="SSF52540">
    <property type="entry name" value="P-loop containing nucleoside triphosphate hydrolases"/>
    <property type="match status" value="1"/>
</dbReference>
<evidence type="ECO:0000256" key="3">
    <source>
        <dbReference type="ARBA" id="ARBA00022741"/>
    </source>
</evidence>
<keyword evidence="8" id="KW-0963">Cytoplasm</keyword>
<dbReference type="Gene3D" id="3.30.70.870">
    <property type="entry name" value="Elongation Factor G (Translational Gtpase), domain 3"/>
    <property type="match status" value="1"/>
</dbReference>
<dbReference type="InterPro" id="IPR004161">
    <property type="entry name" value="EFTu-like_2"/>
</dbReference>
<dbReference type="FunFam" id="3.30.70.240:FF:000001">
    <property type="entry name" value="Elongation factor G"/>
    <property type="match status" value="1"/>
</dbReference>
<evidence type="ECO:0000313" key="11">
    <source>
        <dbReference type="Proteomes" id="UP000054903"/>
    </source>
</evidence>
<dbReference type="InterPro" id="IPR031157">
    <property type="entry name" value="G_TR_CS"/>
</dbReference>
<dbReference type="NCBIfam" id="NF009381">
    <property type="entry name" value="PRK12740.1-5"/>
    <property type="match status" value="1"/>
</dbReference>
<dbReference type="Gene3D" id="3.30.70.240">
    <property type="match status" value="1"/>
</dbReference>
<protein>
    <recommendedName>
        <fullName evidence="2 8">Elongation factor G</fullName>
        <shortName evidence="8">EF-G</shortName>
    </recommendedName>
</protein>
<name>A0A158E4P1_9BURK</name>
<dbReference type="NCBIfam" id="TIGR00484">
    <property type="entry name" value="EF-G"/>
    <property type="match status" value="1"/>
</dbReference>
<keyword evidence="11" id="KW-1185">Reference proteome</keyword>
<dbReference type="CDD" id="cd16262">
    <property type="entry name" value="EFG_III"/>
    <property type="match status" value="1"/>
</dbReference>
<dbReference type="InterPro" id="IPR027417">
    <property type="entry name" value="P-loop_NTPase"/>
</dbReference>
<evidence type="ECO:0000256" key="1">
    <source>
        <dbReference type="ARBA" id="ARBA00005870"/>
    </source>
</evidence>
<dbReference type="GO" id="GO:0003924">
    <property type="term" value="F:GTPase activity"/>
    <property type="evidence" value="ECO:0007669"/>
    <property type="project" value="InterPro"/>
</dbReference>
<dbReference type="InterPro" id="IPR041095">
    <property type="entry name" value="EFG_II"/>
</dbReference>
<dbReference type="InterPro" id="IPR047872">
    <property type="entry name" value="EFG_IV"/>
</dbReference>
<evidence type="ECO:0000256" key="7">
    <source>
        <dbReference type="ARBA" id="ARBA00024731"/>
    </source>
</evidence>
<dbReference type="InterPro" id="IPR005225">
    <property type="entry name" value="Small_GTP-bd"/>
</dbReference>
<dbReference type="Proteomes" id="UP000054903">
    <property type="component" value="Unassembled WGS sequence"/>
</dbReference>
<dbReference type="GO" id="GO:0005737">
    <property type="term" value="C:cytoplasm"/>
    <property type="evidence" value="ECO:0007669"/>
    <property type="project" value="UniProtKB-SubCell"/>
</dbReference>
<dbReference type="EMBL" id="FCNX02000023">
    <property type="protein sequence ID" value="SAL01774.1"/>
    <property type="molecule type" value="Genomic_DNA"/>
</dbReference>
<accession>A0A158E4P1</accession>
<feature type="binding site" evidence="8">
    <location>
        <begin position="142"/>
        <end position="145"/>
    </location>
    <ligand>
        <name>GTP</name>
        <dbReference type="ChEBI" id="CHEBI:37565"/>
    </ligand>
</feature>
<gene>
    <name evidence="8" type="primary">fusA</name>
    <name evidence="10" type="ORF">AWB77_06412</name>
</gene>
<evidence type="ECO:0000256" key="5">
    <source>
        <dbReference type="ARBA" id="ARBA00022917"/>
    </source>
</evidence>
<evidence type="ECO:0000259" key="9">
    <source>
        <dbReference type="PROSITE" id="PS51722"/>
    </source>
</evidence>
<dbReference type="PROSITE" id="PS51722">
    <property type="entry name" value="G_TR_2"/>
    <property type="match status" value="1"/>
</dbReference>
<proteinExistence type="inferred from homology"/>
<dbReference type="Pfam" id="PF03764">
    <property type="entry name" value="EFG_IV"/>
    <property type="match status" value="1"/>
</dbReference>
<evidence type="ECO:0000313" key="10">
    <source>
        <dbReference type="EMBL" id="SAL01774.1"/>
    </source>
</evidence>
<dbReference type="NCBIfam" id="TIGR00231">
    <property type="entry name" value="small_GTP"/>
    <property type="match status" value="1"/>
</dbReference>
<dbReference type="GO" id="GO:0097216">
    <property type="term" value="F:guanosine tetraphosphate binding"/>
    <property type="evidence" value="ECO:0007669"/>
    <property type="project" value="UniProtKB-ARBA"/>
</dbReference>
<dbReference type="InterPro" id="IPR009000">
    <property type="entry name" value="Transl_B-barrel_sf"/>
</dbReference>
<dbReference type="InterPro" id="IPR000795">
    <property type="entry name" value="T_Tr_GTP-bd_dom"/>
</dbReference>
<dbReference type="FunFam" id="2.40.30.10:FF:000006">
    <property type="entry name" value="Elongation factor G"/>
    <property type="match status" value="1"/>
</dbReference>
<comment type="caution">
    <text evidence="10">The sequence shown here is derived from an EMBL/GenBank/DDBJ whole genome shotgun (WGS) entry which is preliminary data.</text>
</comment>
<dbReference type="Pfam" id="PF00009">
    <property type="entry name" value="GTP_EFTU"/>
    <property type="match status" value="1"/>
</dbReference>
<dbReference type="HAMAP" id="MF_00054_B">
    <property type="entry name" value="EF_G_EF_2_B"/>
    <property type="match status" value="1"/>
</dbReference>
<dbReference type="Pfam" id="PF03144">
    <property type="entry name" value="GTP_EFTU_D2"/>
    <property type="match status" value="1"/>
</dbReference>
<feature type="domain" description="Tr-type G" evidence="9">
    <location>
        <begin position="8"/>
        <end position="290"/>
    </location>
</feature>
<dbReference type="SUPFAM" id="SSF50447">
    <property type="entry name" value="Translation proteins"/>
    <property type="match status" value="1"/>
</dbReference>
<dbReference type="OrthoDB" id="9804431at2"/>
<keyword evidence="5 8" id="KW-0648">Protein biosynthesis</keyword>
<dbReference type="GO" id="GO:0005525">
    <property type="term" value="F:GTP binding"/>
    <property type="evidence" value="ECO:0007669"/>
    <property type="project" value="UniProtKB-UniRule"/>
</dbReference>
<dbReference type="InterPro" id="IPR000640">
    <property type="entry name" value="EFG_V-like"/>
</dbReference>
<dbReference type="PROSITE" id="PS00301">
    <property type="entry name" value="G_TR_1"/>
    <property type="match status" value="1"/>
</dbReference>
<dbReference type="InterPro" id="IPR020568">
    <property type="entry name" value="Ribosomal_Su5_D2-typ_SF"/>
</dbReference>
<dbReference type="GO" id="GO:0003746">
    <property type="term" value="F:translation elongation factor activity"/>
    <property type="evidence" value="ECO:0007669"/>
    <property type="project" value="UniProtKB-UniRule"/>
</dbReference>
<organism evidence="10 11">
    <name type="scientific">Caballeronia fortuita</name>
    <dbReference type="NCBI Taxonomy" id="1777138"/>
    <lineage>
        <taxon>Bacteria</taxon>
        <taxon>Pseudomonadati</taxon>
        <taxon>Pseudomonadota</taxon>
        <taxon>Betaproteobacteria</taxon>
        <taxon>Burkholderiales</taxon>
        <taxon>Burkholderiaceae</taxon>
        <taxon>Caballeronia</taxon>
    </lineage>
</organism>
<feature type="binding site" evidence="8">
    <location>
        <begin position="88"/>
        <end position="92"/>
    </location>
    <ligand>
        <name>GTP</name>
        <dbReference type="ChEBI" id="CHEBI:37565"/>
    </ligand>
</feature>
<dbReference type="AlphaFoldDB" id="A0A158E4P1"/>